<evidence type="ECO:0000259" key="2">
    <source>
        <dbReference type="Pfam" id="PF13472"/>
    </source>
</evidence>
<evidence type="ECO:0000313" key="4">
    <source>
        <dbReference type="Proteomes" id="UP000198727"/>
    </source>
</evidence>
<protein>
    <submittedName>
        <fullName evidence="3">Lysophospholipase L1</fullName>
    </submittedName>
</protein>
<dbReference type="InterPro" id="IPR036514">
    <property type="entry name" value="SGNH_hydro_sf"/>
</dbReference>
<feature type="region of interest" description="Disordered" evidence="1">
    <location>
        <begin position="242"/>
        <end position="263"/>
    </location>
</feature>
<dbReference type="InterPro" id="IPR013830">
    <property type="entry name" value="SGNH_hydro"/>
</dbReference>
<sequence>MGYERFVVVGDSCAEGLDDPYPDGSRYRGWADLVASRLAVDTPGLRYANLAVRGRRLEQIITEQLPTAVRLRPDLAVLFGGGNDILSGGFDPATVSRRMDTAIRTLTEAAPTVLVFTLGDFSARLRLARRLLPRIATLNAAVHRSALAHGAHVVDLWPDPAAHDLRYFGRDRLHLSAHGHRRLAGHVLATLGVPFDRRWSELLPGEPVRPGWRDQAEWLYREVLPVAVTRFRNRIVGRSPGDGFRPKRPELEPWPAGMLQESV</sequence>
<dbReference type="EMBL" id="FOWW01000002">
    <property type="protein sequence ID" value="SFP41229.1"/>
    <property type="molecule type" value="Genomic_DNA"/>
</dbReference>
<dbReference type="PANTHER" id="PTHR43784">
    <property type="entry name" value="GDSL-LIKE LIPASE/ACYLHYDROLASE, PUTATIVE (AFU_ORTHOLOGUE AFUA_2G00820)-RELATED"/>
    <property type="match status" value="1"/>
</dbReference>
<keyword evidence="4" id="KW-1185">Reference proteome</keyword>
<dbReference type="SUPFAM" id="SSF52266">
    <property type="entry name" value="SGNH hydrolase"/>
    <property type="match status" value="1"/>
</dbReference>
<gene>
    <name evidence="3" type="ORF">SAMN05421810_102512</name>
</gene>
<evidence type="ECO:0000313" key="3">
    <source>
        <dbReference type="EMBL" id="SFP41229.1"/>
    </source>
</evidence>
<dbReference type="RefSeq" id="WP_092529254.1">
    <property type="nucleotide sequence ID" value="NZ_FOWW01000002.1"/>
</dbReference>
<dbReference type="CDD" id="cd01832">
    <property type="entry name" value="SGNH_hydrolase_like_1"/>
    <property type="match status" value="1"/>
</dbReference>
<dbReference type="PANTHER" id="PTHR43784:SF2">
    <property type="entry name" value="GDSL-LIKE LIPASE_ACYLHYDROLASE, PUTATIVE (AFU_ORTHOLOGUE AFUA_2G00820)-RELATED"/>
    <property type="match status" value="1"/>
</dbReference>
<dbReference type="Proteomes" id="UP000198727">
    <property type="component" value="Unassembled WGS sequence"/>
</dbReference>
<name>A0A1I5Q4X1_9PSEU</name>
<proteinExistence type="predicted"/>
<dbReference type="InterPro" id="IPR053140">
    <property type="entry name" value="GDSL_Rv0518-like"/>
</dbReference>
<accession>A0A1I5Q4X1</accession>
<feature type="domain" description="SGNH hydrolase-type esterase" evidence="2">
    <location>
        <begin position="8"/>
        <end position="182"/>
    </location>
</feature>
<dbReference type="Pfam" id="PF13472">
    <property type="entry name" value="Lipase_GDSL_2"/>
    <property type="match status" value="1"/>
</dbReference>
<organism evidence="3 4">
    <name type="scientific">Amycolatopsis arida</name>
    <dbReference type="NCBI Taxonomy" id="587909"/>
    <lineage>
        <taxon>Bacteria</taxon>
        <taxon>Bacillati</taxon>
        <taxon>Actinomycetota</taxon>
        <taxon>Actinomycetes</taxon>
        <taxon>Pseudonocardiales</taxon>
        <taxon>Pseudonocardiaceae</taxon>
        <taxon>Amycolatopsis</taxon>
    </lineage>
</organism>
<dbReference type="STRING" id="587909.SAMN05421810_102512"/>
<reference evidence="4" key="1">
    <citation type="submission" date="2016-10" db="EMBL/GenBank/DDBJ databases">
        <authorList>
            <person name="Varghese N."/>
            <person name="Submissions S."/>
        </authorList>
    </citation>
    <scope>NUCLEOTIDE SEQUENCE [LARGE SCALE GENOMIC DNA]</scope>
    <source>
        <strain evidence="4">CGMCC 4.5579</strain>
    </source>
</reference>
<evidence type="ECO:0000256" key="1">
    <source>
        <dbReference type="SAM" id="MobiDB-lite"/>
    </source>
</evidence>
<dbReference type="AlphaFoldDB" id="A0A1I5Q4X1"/>
<dbReference type="OrthoDB" id="3465773at2"/>
<dbReference type="Gene3D" id="3.40.50.1110">
    <property type="entry name" value="SGNH hydrolase"/>
    <property type="match status" value="1"/>
</dbReference>